<accession>A0ABQ0LR52</accession>
<dbReference type="Proteomes" id="UP000815677">
    <property type="component" value="Unassembled WGS sequence"/>
</dbReference>
<name>A0ABQ0LR52_MYCCL</name>
<feature type="transmembrane region" description="Helical" evidence="1">
    <location>
        <begin position="111"/>
        <end position="130"/>
    </location>
</feature>
<reference evidence="2" key="1">
    <citation type="submission" date="2014-09" db="EMBL/GenBank/DDBJ databases">
        <title>Genome sequence of the luminous mushroom Mycena chlorophos for searching fungal bioluminescence genes.</title>
        <authorList>
            <person name="Tanaka Y."/>
            <person name="Kasuga D."/>
            <person name="Oba Y."/>
            <person name="Hase S."/>
            <person name="Sato K."/>
            <person name="Oba Y."/>
            <person name="Sakakibara Y."/>
        </authorList>
    </citation>
    <scope>NUCLEOTIDE SEQUENCE</scope>
</reference>
<evidence type="ECO:0000313" key="3">
    <source>
        <dbReference type="Proteomes" id="UP000815677"/>
    </source>
</evidence>
<keyword evidence="1" id="KW-0812">Transmembrane</keyword>
<dbReference type="EMBL" id="DF848390">
    <property type="protein sequence ID" value="GAT53552.1"/>
    <property type="molecule type" value="Genomic_DNA"/>
</dbReference>
<sequence>MQSVHLLRSNTQLPSGQTFSIFPAGCTVDEDHVSSVLEPCCTAAGSSPTQDPTDGTSGCPYNDVFLPTSNQTFGSCALDKGAASVSCAPTLVTKHNSGESSRHPPRMLHPFVFALLLLSSIGLGSIIPSLP</sequence>
<organism evidence="2 3">
    <name type="scientific">Mycena chlorophos</name>
    <name type="common">Agaric fungus</name>
    <name type="synonym">Agaricus chlorophos</name>
    <dbReference type="NCBI Taxonomy" id="658473"/>
    <lineage>
        <taxon>Eukaryota</taxon>
        <taxon>Fungi</taxon>
        <taxon>Dikarya</taxon>
        <taxon>Basidiomycota</taxon>
        <taxon>Agaricomycotina</taxon>
        <taxon>Agaricomycetes</taxon>
        <taxon>Agaricomycetidae</taxon>
        <taxon>Agaricales</taxon>
        <taxon>Marasmiineae</taxon>
        <taxon>Mycenaceae</taxon>
        <taxon>Mycena</taxon>
    </lineage>
</organism>
<keyword evidence="1" id="KW-1133">Transmembrane helix</keyword>
<keyword evidence="3" id="KW-1185">Reference proteome</keyword>
<evidence type="ECO:0000256" key="1">
    <source>
        <dbReference type="SAM" id="Phobius"/>
    </source>
</evidence>
<proteinExistence type="predicted"/>
<protein>
    <submittedName>
        <fullName evidence="2">Uncharacterized protein</fullName>
    </submittedName>
</protein>
<evidence type="ECO:0000313" key="2">
    <source>
        <dbReference type="EMBL" id="GAT53552.1"/>
    </source>
</evidence>
<gene>
    <name evidence="2" type="ORF">MCHLO_10497</name>
</gene>
<keyword evidence="1" id="KW-0472">Membrane</keyword>